<dbReference type="CDD" id="cd02440">
    <property type="entry name" value="AdoMet_MTases"/>
    <property type="match status" value="1"/>
</dbReference>
<feature type="domain" description="Methyltransferase type 11" evidence="1">
    <location>
        <begin position="124"/>
        <end position="209"/>
    </location>
</feature>
<dbReference type="SUPFAM" id="SSF53335">
    <property type="entry name" value="S-adenosyl-L-methionine-dependent methyltransferases"/>
    <property type="match status" value="1"/>
</dbReference>
<dbReference type="GO" id="GO:0032259">
    <property type="term" value="P:methylation"/>
    <property type="evidence" value="ECO:0007669"/>
    <property type="project" value="UniProtKB-KW"/>
</dbReference>
<accession>A0A0K0XX41</accession>
<evidence type="ECO:0000259" key="1">
    <source>
        <dbReference type="Pfam" id="PF08241"/>
    </source>
</evidence>
<proteinExistence type="predicted"/>
<dbReference type="Proteomes" id="UP000066624">
    <property type="component" value="Chromosome"/>
</dbReference>
<dbReference type="InterPro" id="IPR029063">
    <property type="entry name" value="SAM-dependent_MTases_sf"/>
</dbReference>
<keyword evidence="2" id="KW-0830">Ubiquinone</keyword>
<dbReference type="Gene3D" id="3.40.50.150">
    <property type="entry name" value="Vaccinia Virus protein VP39"/>
    <property type="match status" value="1"/>
</dbReference>
<dbReference type="PATRIC" id="fig|1579979.3.peg.1926"/>
<protein>
    <submittedName>
        <fullName evidence="2">3-demethylubiquinone-9 3-methyltransferase domain protein</fullName>
    </submittedName>
</protein>
<name>A0A0K0XX41_9GAMM</name>
<dbReference type="EMBL" id="CP012154">
    <property type="protein sequence ID" value="AKS42248.1"/>
    <property type="molecule type" value="Genomic_DNA"/>
</dbReference>
<dbReference type="STRING" id="1579979.WM2015_1882"/>
<evidence type="ECO:0000313" key="3">
    <source>
        <dbReference type="Proteomes" id="UP000066624"/>
    </source>
</evidence>
<keyword evidence="2" id="KW-0489">Methyltransferase</keyword>
<evidence type="ECO:0000313" key="2">
    <source>
        <dbReference type="EMBL" id="AKS42248.1"/>
    </source>
</evidence>
<organism evidence="2 3">
    <name type="scientific">Wenzhouxiangella marina</name>
    <dbReference type="NCBI Taxonomy" id="1579979"/>
    <lineage>
        <taxon>Bacteria</taxon>
        <taxon>Pseudomonadati</taxon>
        <taxon>Pseudomonadota</taxon>
        <taxon>Gammaproteobacteria</taxon>
        <taxon>Chromatiales</taxon>
        <taxon>Wenzhouxiangellaceae</taxon>
        <taxon>Wenzhouxiangella</taxon>
    </lineage>
</organism>
<sequence length="286" mass="32588">MATGSLTQAGRLESPCVDRTDRICYPVRGAYWITGRNCRIVLRHPGPMSETAGKWSLRQQVSFRLQVRSKIEHEGRTFVRSDSTEEFTGKYEKSGVIGLWLIDRFFTAARRLLMPRINQLESVLEIGCGPGYSSQRIQGWLPEASRFLASDLSIDLISNARRLNPSVGFIQQSVYELAHADRAFDLAVMLEVLEHLDEPERALRELQRVSSKYVLLSTPREPIWRTLNFCRGKYLTDLGNTPGHIQHWSSSGLRKFVSPYFEVVDSAQPIPWTILLLKPRRPDGEG</sequence>
<dbReference type="OrthoDB" id="9777830at2"/>
<dbReference type="InterPro" id="IPR013216">
    <property type="entry name" value="Methyltransf_11"/>
</dbReference>
<keyword evidence="2" id="KW-0808">Transferase</keyword>
<gene>
    <name evidence="2" type="ORF">WM2015_1882</name>
</gene>
<dbReference type="AlphaFoldDB" id="A0A0K0XX41"/>
<reference evidence="2 3" key="1">
    <citation type="submission" date="2015-07" db="EMBL/GenBank/DDBJ databases">
        <authorList>
            <person name="Noorani M."/>
        </authorList>
    </citation>
    <scope>NUCLEOTIDE SEQUENCE [LARGE SCALE GENOMIC DNA]</scope>
    <source>
        <strain evidence="2 3">KCTC 42284</strain>
    </source>
</reference>
<keyword evidence="3" id="KW-1185">Reference proteome</keyword>
<dbReference type="GO" id="GO:0008757">
    <property type="term" value="F:S-adenosylmethionine-dependent methyltransferase activity"/>
    <property type="evidence" value="ECO:0007669"/>
    <property type="project" value="InterPro"/>
</dbReference>
<dbReference type="KEGG" id="wma:WM2015_1882"/>
<dbReference type="Pfam" id="PF08241">
    <property type="entry name" value="Methyltransf_11"/>
    <property type="match status" value="1"/>
</dbReference>